<dbReference type="AlphaFoldDB" id="A0A392MR43"/>
<protein>
    <submittedName>
        <fullName evidence="1">Uncharacterized protein</fullName>
    </submittedName>
</protein>
<reference evidence="1 2" key="1">
    <citation type="journal article" date="2018" name="Front. Plant Sci.">
        <title>Red Clover (Trifolium pratense) and Zigzag Clover (T. medium) - A Picture of Genomic Similarities and Differences.</title>
        <authorList>
            <person name="Dluhosova J."/>
            <person name="Istvanek J."/>
            <person name="Nedelnik J."/>
            <person name="Repkova J."/>
        </authorList>
    </citation>
    <scope>NUCLEOTIDE SEQUENCE [LARGE SCALE GENOMIC DNA]</scope>
    <source>
        <strain evidence="2">cv. 10/8</strain>
        <tissue evidence="1">Leaf</tissue>
    </source>
</reference>
<evidence type="ECO:0000313" key="2">
    <source>
        <dbReference type="Proteomes" id="UP000265520"/>
    </source>
</evidence>
<proteinExistence type="predicted"/>
<dbReference type="Proteomes" id="UP000265520">
    <property type="component" value="Unassembled WGS sequence"/>
</dbReference>
<evidence type="ECO:0000313" key="1">
    <source>
        <dbReference type="EMBL" id="MCH89565.1"/>
    </source>
</evidence>
<name>A0A392MR43_9FABA</name>
<gene>
    <name evidence="1" type="ORF">A2U01_0010465</name>
</gene>
<dbReference type="EMBL" id="LXQA010016423">
    <property type="protein sequence ID" value="MCH89565.1"/>
    <property type="molecule type" value="Genomic_DNA"/>
</dbReference>
<comment type="caution">
    <text evidence="1">The sequence shown here is derived from an EMBL/GenBank/DDBJ whole genome shotgun (WGS) entry which is preliminary data.</text>
</comment>
<keyword evidence="2" id="KW-1185">Reference proteome</keyword>
<sequence length="60" mass="7012">MQKAGSISDMGTWDSNRWSWKLEWTDVLTITEAEASCDLLLLFEQNRIELAEIEPLRRTL</sequence>
<organism evidence="1 2">
    <name type="scientific">Trifolium medium</name>
    <dbReference type="NCBI Taxonomy" id="97028"/>
    <lineage>
        <taxon>Eukaryota</taxon>
        <taxon>Viridiplantae</taxon>
        <taxon>Streptophyta</taxon>
        <taxon>Embryophyta</taxon>
        <taxon>Tracheophyta</taxon>
        <taxon>Spermatophyta</taxon>
        <taxon>Magnoliopsida</taxon>
        <taxon>eudicotyledons</taxon>
        <taxon>Gunneridae</taxon>
        <taxon>Pentapetalae</taxon>
        <taxon>rosids</taxon>
        <taxon>fabids</taxon>
        <taxon>Fabales</taxon>
        <taxon>Fabaceae</taxon>
        <taxon>Papilionoideae</taxon>
        <taxon>50 kb inversion clade</taxon>
        <taxon>NPAAA clade</taxon>
        <taxon>Hologalegina</taxon>
        <taxon>IRL clade</taxon>
        <taxon>Trifolieae</taxon>
        <taxon>Trifolium</taxon>
    </lineage>
</organism>
<accession>A0A392MR43</accession>